<comment type="caution">
    <text evidence="2">The sequence shown here is derived from an EMBL/GenBank/DDBJ whole genome shotgun (WGS) entry which is preliminary data.</text>
</comment>
<dbReference type="AlphaFoldDB" id="A0A9W8K8U4"/>
<feature type="compositionally biased region" description="Polar residues" evidence="1">
    <location>
        <begin position="156"/>
        <end position="171"/>
    </location>
</feature>
<keyword evidence="3" id="KW-1185">Reference proteome</keyword>
<reference evidence="2" key="1">
    <citation type="submission" date="2022-07" db="EMBL/GenBank/DDBJ databases">
        <title>Genome Sequence of Agrocybe chaxingu.</title>
        <authorList>
            <person name="Buettner E."/>
        </authorList>
    </citation>
    <scope>NUCLEOTIDE SEQUENCE</scope>
    <source>
        <strain evidence="2">MP-N11</strain>
    </source>
</reference>
<proteinExistence type="predicted"/>
<feature type="region of interest" description="Disordered" evidence="1">
    <location>
        <begin position="259"/>
        <end position="284"/>
    </location>
</feature>
<organism evidence="2 3">
    <name type="scientific">Agrocybe chaxingu</name>
    <dbReference type="NCBI Taxonomy" id="84603"/>
    <lineage>
        <taxon>Eukaryota</taxon>
        <taxon>Fungi</taxon>
        <taxon>Dikarya</taxon>
        <taxon>Basidiomycota</taxon>
        <taxon>Agaricomycotina</taxon>
        <taxon>Agaricomycetes</taxon>
        <taxon>Agaricomycetidae</taxon>
        <taxon>Agaricales</taxon>
        <taxon>Agaricineae</taxon>
        <taxon>Strophariaceae</taxon>
        <taxon>Agrocybe</taxon>
    </lineage>
</organism>
<feature type="region of interest" description="Disordered" evidence="1">
    <location>
        <begin position="199"/>
        <end position="247"/>
    </location>
</feature>
<sequence>MVEEAIRNGTWVPPAPANTSRSPRVDLSKKPILWDAYIGKDGGLVGYGKDGAFYSAGGAGSEKISNAWRADSSTVEWDAIRPFSAAYVGPESDSPPPATPIPLPTTASLANELPLRLTARERSRRIFSRVAQAFNPTPVQTSPLPAPVVAGQRIGLNSRTPSSIGQGNRSTADIPMTELPERGDMPPAMRVAVLIAMPSRSASQASSSRPSSSAGSHPTPTPSHPLEATPRIQSAAREKDGEKPLPHLEVGVAEVVVVPEHSSTGGLDINRKASVGSRGSEDSS</sequence>
<dbReference type="Proteomes" id="UP001148786">
    <property type="component" value="Unassembled WGS sequence"/>
</dbReference>
<dbReference type="OrthoDB" id="2683906at2759"/>
<evidence type="ECO:0000313" key="3">
    <source>
        <dbReference type="Proteomes" id="UP001148786"/>
    </source>
</evidence>
<feature type="region of interest" description="Disordered" evidence="1">
    <location>
        <begin position="156"/>
        <end position="184"/>
    </location>
</feature>
<evidence type="ECO:0000256" key="1">
    <source>
        <dbReference type="SAM" id="MobiDB-lite"/>
    </source>
</evidence>
<name>A0A9W8K8U4_9AGAR</name>
<feature type="compositionally biased region" description="Low complexity" evidence="1">
    <location>
        <begin position="199"/>
        <end position="216"/>
    </location>
</feature>
<protein>
    <submittedName>
        <fullName evidence="2">Uncharacterized protein</fullName>
    </submittedName>
</protein>
<accession>A0A9W8K8U4</accession>
<evidence type="ECO:0000313" key="2">
    <source>
        <dbReference type="EMBL" id="KAJ3509730.1"/>
    </source>
</evidence>
<feature type="compositionally biased region" description="Basic and acidic residues" evidence="1">
    <location>
        <begin position="236"/>
        <end position="246"/>
    </location>
</feature>
<gene>
    <name evidence="2" type="ORF">NLJ89_g5063</name>
</gene>
<feature type="region of interest" description="Disordered" evidence="1">
    <location>
        <begin position="1"/>
        <end position="24"/>
    </location>
</feature>
<dbReference type="EMBL" id="JANKHO010000455">
    <property type="protein sequence ID" value="KAJ3509730.1"/>
    <property type="molecule type" value="Genomic_DNA"/>
</dbReference>